<sequence>MTTTRADFLLEWLNPRTPLCDSTVENSVTPERMIRPDHRMDITALCTTADEEGPMASEDRPSVSEMFMAPTFLPIYPRSSRVNDRMQLSLRFEATATGMLSSKKRSRRLSNSERGKMYRSRRKSYVQTLEEQVDQLKDEVHELLLDDRSRQQLTKKTCRIQWQLMGTSFATVVKEYFSLFKYGVRVTEQRGTSNGPQEQIALSTRQALFLKRLMHPNVVFASSYGVQELLNQWQKYSVYHAELKYEVQHLHLLTADLNPIVLAPAKLYVRLTRRTIKEVFPHLLWNEPLVQRLIGQQLEYFVDNTFYFGDDYKIHRYDSYVHFAAGFARVLGNMKDTMALMDGAFIRQECMIGTQLEEPPPVDVEKTQLQPPRVEIVDSSDSGSNSDNLGAQPVGARIGMSLQAILSGEVDDFIKLGRVLI</sequence>
<dbReference type="EMBL" id="SHOA02000004">
    <property type="protein sequence ID" value="TDH71131.1"/>
    <property type="molecule type" value="Genomic_DNA"/>
</dbReference>
<dbReference type="RefSeq" id="XP_067820630.1">
    <property type="nucleotide sequence ID" value="XM_067964399.1"/>
</dbReference>
<evidence type="ECO:0008006" key="4">
    <source>
        <dbReference type="Google" id="ProtNLM"/>
    </source>
</evidence>
<evidence type="ECO:0000313" key="2">
    <source>
        <dbReference type="EMBL" id="TDH71131.1"/>
    </source>
</evidence>
<evidence type="ECO:0000256" key="1">
    <source>
        <dbReference type="SAM" id="MobiDB-lite"/>
    </source>
</evidence>
<dbReference type="CDD" id="cd14686">
    <property type="entry name" value="bZIP"/>
    <property type="match status" value="1"/>
</dbReference>
<gene>
    <name evidence="2" type="ORF">CCR75_006329</name>
</gene>
<dbReference type="OrthoDB" id="73862at2759"/>
<proteinExistence type="predicted"/>
<organism evidence="2 3">
    <name type="scientific">Bremia lactucae</name>
    <name type="common">Lettuce downy mildew</name>
    <dbReference type="NCBI Taxonomy" id="4779"/>
    <lineage>
        <taxon>Eukaryota</taxon>
        <taxon>Sar</taxon>
        <taxon>Stramenopiles</taxon>
        <taxon>Oomycota</taxon>
        <taxon>Peronosporomycetes</taxon>
        <taxon>Peronosporales</taxon>
        <taxon>Peronosporaceae</taxon>
        <taxon>Bremia</taxon>
    </lineage>
</organism>
<comment type="caution">
    <text evidence="2">The sequence shown here is derived from an EMBL/GenBank/DDBJ whole genome shotgun (WGS) entry which is preliminary data.</text>
</comment>
<protein>
    <recommendedName>
        <fullName evidence="4">BZIP domain-containing protein</fullName>
    </recommendedName>
</protein>
<keyword evidence="3" id="KW-1185">Reference proteome</keyword>
<feature type="region of interest" description="Disordered" evidence="1">
    <location>
        <begin position="101"/>
        <end position="121"/>
    </location>
</feature>
<evidence type="ECO:0000313" key="3">
    <source>
        <dbReference type="Proteomes" id="UP000294530"/>
    </source>
</evidence>
<dbReference type="KEGG" id="blac:94350070"/>
<reference evidence="2 3" key="1">
    <citation type="journal article" date="2021" name="Genome Biol.">
        <title>AFLAP: assembly-free linkage analysis pipeline using k-mers from genome sequencing data.</title>
        <authorList>
            <person name="Fletcher K."/>
            <person name="Zhang L."/>
            <person name="Gil J."/>
            <person name="Han R."/>
            <person name="Cavanaugh K."/>
            <person name="Michelmore R."/>
        </authorList>
    </citation>
    <scope>NUCLEOTIDE SEQUENCE [LARGE SCALE GENOMIC DNA]</scope>
    <source>
        <strain evidence="2 3">SF5</strain>
    </source>
</reference>
<dbReference type="AlphaFoldDB" id="A0A976IGP5"/>
<dbReference type="Proteomes" id="UP000294530">
    <property type="component" value="Unassembled WGS sequence"/>
</dbReference>
<accession>A0A976IGP5</accession>
<dbReference type="GeneID" id="94350070"/>
<name>A0A976IGP5_BRELC</name>